<reference evidence="2" key="1">
    <citation type="submission" date="2018-03" db="EMBL/GenBank/DDBJ databases">
        <authorList>
            <person name="Guldener U."/>
        </authorList>
    </citation>
    <scope>NUCLEOTIDE SEQUENCE</scope>
</reference>
<proteinExistence type="predicted"/>
<comment type="caution">
    <text evidence="2">The sequence shown here is derived from an EMBL/GenBank/DDBJ whole genome shotgun (WGS) entry which is preliminary data.</text>
</comment>
<feature type="region of interest" description="Disordered" evidence="1">
    <location>
        <begin position="1"/>
        <end position="52"/>
    </location>
</feature>
<name>A0AAE8N9I3_9PEZI</name>
<sequence length="140" mass="14675">MAPFSSDPSSSAATSSLAVDLTPIDPPSTDSDLSIPAAPTPGTGLLPKGSPVCATQSPAIQPVPATASSSTPKYSTIVDSNVDSMLVLPNKLVDLAQWYLVAAKCYDASDDCFMDFVYICRELFFLFGFVCCARHSPATC</sequence>
<evidence type="ECO:0000313" key="3">
    <source>
        <dbReference type="Proteomes" id="UP001187682"/>
    </source>
</evidence>
<dbReference type="Proteomes" id="UP001187682">
    <property type="component" value="Unassembled WGS sequence"/>
</dbReference>
<feature type="compositionally biased region" description="Low complexity" evidence="1">
    <location>
        <begin position="1"/>
        <end position="22"/>
    </location>
</feature>
<evidence type="ECO:0000256" key="1">
    <source>
        <dbReference type="SAM" id="MobiDB-lite"/>
    </source>
</evidence>
<accession>A0AAE8N9I3</accession>
<protein>
    <submittedName>
        <fullName evidence="2">Uncharacterized protein</fullName>
    </submittedName>
</protein>
<organism evidence="2 3">
    <name type="scientific">Cephalotrichum gorgonifer</name>
    <dbReference type="NCBI Taxonomy" id="2041049"/>
    <lineage>
        <taxon>Eukaryota</taxon>
        <taxon>Fungi</taxon>
        <taxon>Dikarya</taxon>
        <taxon>Ascomycota</taxon>
        <taxon>Pezizomycotina</taxon>
        <taxon>Sordariomycetes</taxon>
        <taxon>Hypocreomycetidae</taxon>
        <taxon>Microascales</taxon>
        <taxon>Microascaceae</taxon>
        <taxon>Cephalotrichum</taxon>
    </lineage>
</organism>
<gene>
    <name evidence="2" type="ORF">DNG_10445</name>
</gene>
<dbReference type="EMBL" id="ONZQ02000024">
    <property type="protein sequence ID" value="SPO07750.1"/>
    <property type="molecule type" value="Genomic_DNA"/>
</dbReference>
<evidence type="ECO:0000313" key="2">
    <source>
        <dbReference type="EMBL" id="SPO07750.1"/>
    </source>
</evidence>
<dbReference type="AlphaFoldDB" id="A0AAE8N9I3"/>
<keyword evidence="3" id="KW-1185">Reference proteome</keyword>